<dbReference type="SUPFAM" id="SSF103243">
    <property type="entry name" value="KA1-like"/>
    <property type="match status" value="1"/>
</dbReference>
<keyword evidence="8 13" id="KW-0067">ATP-binding</keyword>
<keyword evidence="4" id="KW-0723">Serine/threonine-protein kinase</keyword>
<dbReference type="InterPro" id="IPR017441">
    <property type="entry name" value="Protein_kinase_ATP_BS"/>
</dbReference>
<dbReference type="SMART" id="SM00220">
    <property type="entry name" value="S_TKc"/>
    <property type="match status" value="1"/>
</dbReference>
<dbReference type="PANTHER" id="PTHR24346">
    <property type="entry name" value="MAP/MICROTUBULE AFFINITY-REGULATING KINASE"/>
    <property type="match status" value="1"/>
</dbReference>
<evidence type="ECO:0000256" key="4">
    <source>
        <dbReference type="ARBA" id="ARBA00022527"/>
    </source>
</evidence>
<dbReference type="InterPro" id="IPR011009">
    <property type="entry name" value="Kinase-like_dom_sf"/>
</dbReference>
<dbReference type="HOGENOM" id="CLU_000288_59_3_1"/>
<dbReference type="FunFam" id="3.30.310.80:FF:000025">
    <property type="entry name" value="SNF1-like protein kinase ssp2"/>
    <property type="match status" value="1"/>
</dbReference>
<feature type="domain" description="UBA" evidence="15">
    <location>
        <begin position="316"/>
        <end position="345"/>
    </location>
</feature>
<evidence type="ECO:0000256" key="1">
    <source>
        <dbReference type="ARBA" id="ARBA00004123"/>
    </source>
</evidence>
<dbReference type="InterPro" id="IPR013896">
    <property type="entry name" value="SNF1_UBA"/>
</dbReference>
<evidence type="ECO:0000256" key="11">
    <source>
        <dbReference type="ARBA" id="ARBA00047899"/>
    </source>
</evidence>
<dbReference type="SUPFAM" id="SSF56112">
    <property type="entry name" value="Protein kinase-like (PK-like)"/>
    <property type="match status" value="1"/>
</dbReference>
<dbReference type="GO" id="GO:0005634">
    <property type="term" value="C:nucleus"/>
    <property type="evidence" value="ECO:0007669"/>
    <property type="project" value="UniProtKB-SubCell"/>
</dbReference>
<reference evidence="16" key="1">
    <citation type="journal article" date="1995" name="EMBO J.">
        <title>A novel protein kinase gene ssp1+ is required for alteration of growth polarity and actin localization in fission yeast.</title>
        <authorList>
            <person name="Matsusaka T."/>
            <person name="Hirata D."/>
            <person name="Yanagida M."/>
            <person name="Toda T."/>
        </authorList>
    </citation>
    <scope>NUCLEOTIDE SEQUENCE</scope>
</reference>
<dbReference type="Pfam" id="PF08587">
    <property type="entry name" value="UBA_2"/>
    <property type="match status" value="1"/>
</dbReference>
<evidence type="ECO:0000259" key="14">
    <source>
        <dbReference type="PROSITE" id="PS50011"/>
    </source>
</evidence>
<keyword evidence="9" id="KW-0539">Nucleus</keyword>
<gene>
    <name evidence="16" type="primary">ssp2+</name>
</gene>
<dbReference type="GO" id="GO:0005737">
    <property type="term" value="C:cytoplasm"/>
    <property type="evidence" value="ECO:0007669"/>
    <property type="project" value="TreeGrafter"/>
</dbReference>
<dbReference type="CDD" id="cd14079">
    <property type="entry name" value="STKc_AMPK_alpha"/>
    <property type="match status" value="1"/>
</dbReference>
<dbReference type="Pfam" id="PF00069">
    <property type="entry name" value="Pkinase"/>
    <property type="match status" value="1"/>
</dbReference>
<keyword evidence="7 16" id="KW-0418">Kinase</keyword>
<keyword evidence="10" id="KW-0119">Carbohydrate metabolism</keyword>
<dbReference type="AlphaFoldDB" id="Q6LEP6"/>
<evidence type="ECO:0000256" key="6">
    <source>
        <dbReference type="ARBA" id="ARBA00022741"/>
    </source>
</evidence>
<dbReference type="CDD" id="cd14334">
    <property type="entry name" value="UBA_SNF1_fungi"/>
    <property type="match status" value="1"/>
</dbReference>
<evidence type="ECO:0000256" key="12">
    <source>
        <dbReference type="ARBA" id="ARBA00048679"/>
    </source>
</evidence>
<dbReference type="Gene3D" id="3.30.310.80">
    <property type="entry name" value="Kinase associated domain 1, KA1"/>
    <property type="match status" value="1"/>
</dbReference>
<dbReference type="VEuPathDB" id="FungiDB:SPCC74.03c"/>
<keyword evidence="6 13" id="KW-0547">Nucleotide-binding</keyword>
<dbReference type="Gene3D" id="3.30.200.20">
    <property type="entry name" value="Phosphorylase Kinase, domain 1"/>
    <property type="match status" value="1"/>
</dbReference>
<evidence type="ECO:0000256" key="10">
    <source>
        <dbReference type="ARBA" id="ARBA00023277"/>
    </source>
</evidence>
<name>Q6LEP6_SCHPM</name>
<dbReference type="FunFam" id="1.10.8.10:FF:000069">
    <property type="entry name" value="Non-specific serine/threonine protein kinase"/>
    <property type="match status" value="1"/>
</dbReference>
<proteinExistence type="inferred from homology"/>
<dbReference type="GO" id="GO:0106310">
    <property type="term" value="F:protein serine kinase activity"/>
    <property type="evidence" value="ECO:0007669"/>
    <property type="project" value="RHEA"/>
</dbReference>
<organism evidence="16">
    <name type="scientific">Schizosaccharomyces pombe</name>
    <name type="common">Fission yeast</name>
    <dbReference type="NCBI Taxonomy" id="4896"/>
    <lineage>
        <taxon>Eukaryota</taxon>
        <taxon>Fungi</taxon>
        <taxon>Dikarya</taxon>
        <taxon>Ascomycota</taxon>
        <taxon>Taphrinomycotina</taxon>
        <taxon>Schizosaccharomycetes</taxon>
        <taxon>Schizosaccharomycetales</taxon>
        <taxon>Schizosaccharomycetaceae</taxon>
        <taxon>Schizosaccharomyces</taxon>
    </lineage>
</organism>
<comment type="catalytic activity">
    <reaction evidence="11">
        <text>L-threonyl-[protein] + ATP = O-phospho-L-threonyl-[protein] + ADP + H(+)</text>
        <dbReference type="Rhea" id="RHEA:46608"/>
        <dbReference type="Rhea" id="RHEA-COMP:11060"/>
        <dbReference type="Rhea" id="RHEA-COMP:11605"/>
        <dbReference type="ChEBI" id="CHEBI:15378"/>
        <dbReference type="ChEBI" id="CHEBI:30013"/>
        <dbReference type="ChEBI" id="CHEBI:30616"/>
        <dbReference type="ChEBI" id="CHEBI:61977"/>
        <dbReference type="ChEBI" id="CHEBI:456216"/>
        <dbReference type="EC" id="2.7.11.1"/>
    </reaction>
</comment>
<comment type="similarity">
    <text evidence="2">Belongs to the protein kinase superfamily. CAMK Ser/Thr protein kinase family. SNF1 subfamily.</text>
</comment>
<dbReference type="GO" id="GO:0005524">
    <property type="term" value="F:ATP binding"/>
    <property type="evidence" value="ECO:0007669"/>
    <property type="project" value="UniProtKB-UniRule"/>
</dbReference>
<dbReference type="Gene3D" id="1.10.8.10">
    <property type="entry name" value="DNA helicase RuvA subunit, C-terminal domain"/>
    <property type="match status" value="1"/>
</dbReference>
<dbReference type="InterPro" id="IPR032270">
    <property type="entry name" value="AMPK_C"/>
</dbReference>
<dbReference type="EMBL" id="D45883">
    <property type="protein sequence ID" value="BAD10884.1"/>
    <property type="molecule type" value="Genomic_DNA"/>
</dbReference>
<dbReference type="PROSITE" id="PS50011">
    <property type="entry name" value="PROTEIN_KINASE_DOM"/>
    <property type="match status" value="1"/>
</dbReference>
<dbReference type="InterPro" id="IPR015940">
    <property type="entry name" value="UBA"/>
</dbReference>
<dbReference type="InterPro" id="IPR000719">
    <property type="entry name" value="Prot_kinase_dom"/>
</dbReference>
<accession>Q6LEP6</accession>
<dbReference type="Pfam" id="PF16579">
    <property type="entry name" value="AdenylateSensor"/>
    <property type="match status" value="1"/>
</dbReference>
<feature type="domain" description="Protein kinase" evidence="14">
    <location>
        <begin position="34"/>
        <end position="285"/>
    </location>
</feature>
<dbReference type="FunFam" id="1.10.510.10:FF:000544">
    <property type="entry name" value="Non-specific serine/threonine protein kinase"/>
    <property type="match status" value="1"/>
</dbReference>
<evidence type="ECO:0000259" key="15">
    <source>
        <dbReference type="PROSITE" id="PS50030"/>
    </source>
</evidence>
<dbReference type="GO" id="GO:0035556">
    <property type="term" value="P:intracellular signal transduction"/>
    <property type="evidence" value="ECO:0007669"/>
    <property type="project" value="TreeGrafter"/>
</dbReference>
<dbReference type="GO" id="GO:0004674">
    <property type="term" value="F:protein serine/threonine kinase activity"/>
    <property type="evidence" value="ECO:0007669"/>
    <property type="project" value="UniProtKB-KW"/>
</dbReference>
<dbReference type="PROSITE" id="PS00108">
    <property type="entry name" value="PROTEIN_KINASE_ST"/>
    <property type="match status" value="1"/>
</dbReference>
<evidence type="ECO:0000313" key="16">
    <source>
        <dbReference type="EMBL" id="BAD10884.1"/>
    </source>
</evidence>
<feature type="binding site" evidence="13">
    <location>
        <position position="63"/>
    </location>
    <ligand>
        <name>ATP</name>
        <dbReference type="ChEBI" id="CHEBI:30616"/>
    </ligand>
</feature>
<dbReference type="InterPro" id="IPR008271">
    <property type="entry name" value="Ser/Thr_kinase_AS"/>
</dbReference>
<evidence type="ECO:0000256" key="7">
    <source>
        <dbReference type="ARBA" id="ARBA00022777"/>
    </source>
</evidence>
<dbReference type="FunFam" id="3.30.200.20:FF:000236">
    <property type="entry name" value="Non-specific serine/threonine protein kinase"/>
    <property type="match status" value="1"/>
</dbReference>
<keyword evidence="5" id="KW-0808">Transferase</keyword>
<evidence type="ECO:0000256" key="5">
    <source>
        <dbReference type="ARBA" id="ARBA00022679"/>
    </source>
</evidence>
<dbReference type="Gene3D" id="1.10.510.10">
    <property type="entry name" value="Transferase(Phosphotransferase) domain 1"/>
    <property type="match status" value="1"/>
</dbReference>
<dbReference type="PANTHER" id="PTHR24346:SF110">
    <property type="entry name" value="NON-SPECIFIC SERINE_THREONINE PROTEIN KINASE"/>
    <property type="match status" value="1"/>
</dbReference>
<evidence type="ECO:0000256" key="3">
    <source>
        <dbReference type="ARBA" id="ARBA00012513"/>
    </source>
</evidence>
<evidence type="ECO:0000256" key="2">
    <source>
        <dbReference type="ARBA" id="ARBA00006234"/>
    </source>
</evidence>
<comment type="catalytic activity">
    <reaction evidence="12">
        <text>L-seryl-[protein] + ATP = O-phospho-L-seryl-[protein] + ADP + H(+)</text>
        <dbReference type="Rhea" id="RHEA:17989"/>
        <dbReference type="Rhea" id="RHEA-COMP:9863"/>
        <dbReference type="Rhea" id="RHEA-COMP:11604"/>
        <dbReference type="ChEBI" id="CHEBI:15378"/>
        <dbReference type="ChEBI" id="CHEBI:29999"/>
        <dbReference type="ChEBI" id="CHEBI:30616"/>
        <dbReference type="ChEBI" id="CHEBI:83421"/>
        <dbReference type="ChEBI" id="CHEBI:456216"/>
        <dbReference type="EC" id="2.7.11.1"/>
    </reaction>
</comment>
<sequence length="576" mass="65910">MQPQEVDLMENSTMRNGARVLPPEAISKRHIGPYIIRETLGEGSFGKVKLATHYKTQQKVALKFISRQLLKKSDMHMRVEREISYLKLLRHPHIIKLYDVITTPTDIVMVIEYAGGELFDYIVEKKRMTEDEGRRFFQQIICAIEYCHRHKIVHRDLKPENLLLDDNLNVKIADFGLSNIMTDGNFLKTSCGSPNYAAPEVINGKLYAGPEVDVWSCGIVLYVMLVGRLPFDDEFIPNLFKKVNSCVYVMPDFLSPGAQSLIRRMIVADPMQRITIQEIRRDPWFNVNLPDYLRPMEEVQGSYADSRIVSKLGEAMGFSEDYIVEALRSDENNEVKEAYNLLHENQVIQEKSHLSKSKRVDSFLSVSPPAFSEYTSELQKKSKQELIDPTLEGPRWTVSDPPTYAKQTIDSNICVLVPTAEKNKLEMRTLADAASAVDTSQSTRKKSRRNKWHFGVRCRGDAPEILLAVYRALQRAGAQFTVPKPVNGKYRSDMYTIKSRWEIPHCKREGKNTYAYIELQLYEVMPGCFMLDVKSNGYKDIYSHPERTADHGMDDLKSSSPFSDLCAMLVCKLFSA</sequence>
<evidence type="ECO:0000256" key="13">
    <source>
        <dbReference type="PROSITE-ProRule" id="PRU10141"/>
    </source>
</evidence>
<reference evidence="16" key="2">
    <citation type="journal article" date="1997" name="Genes Dev.">
        <title>Damage and replication checkpoint control in fission yeast is ensured by interactions of Crb2, a protein with BRCT motif, with Cut5 and Chk1.</title>
        <authorList>
            <person name="Saka Y."/>
            <person name="Esashi F."/>
            <person name="Matsusaka T."/>
            <person name="Mochida S."/>
            <person name="Yanagida M."/>
        </authorList>
    </citation>
    <scope>NUCLEOTIDE SEQUENCE</scope>
</reference>
<protein>
    <recommendedName>
        <fullName evidence="3">non-specific serine/threonine protein kinase</fullName>
        <ecNumber evidence="3">2.7.11.1</ecNumber>
    </recommendedName>
</protein>
<evidence type="ECO:0000256" key="8">
    <source>
        <dbReference type="ARBA" id="ARBA00022840"/>
    </source>
</evidence>
<dbReference type="PROSITE" id="PS00107">
    <property type="entry name" value="PROTEIN_KINASE_ATP"/>
    <property type="match status" value="1"/>
</dbReference>
<comment type="subcellular location">
    <subcellularLocation>
        <location evidence="1">Nucleus</location>
    </subcellularLocation>
</comment>
<dbReference type="InterPro" id="IPR028375">
    <property type="entry name" value="KA1/Ssp2_C"/>
</dbReference>
<dbReference type="EC" id="2.7.11.1" evidence="3"/>
<dbReference type="PROSITE" id="PS50030">
    <property type="entry name" value="UBA"/>
    <property type="match status" value="1"/>
</dbReference>
<evidence type="ECO:0000256" key="9">
    <source>
        <dbReference type="ARBA" id="ARBA00023242"/>
    </source>
</evidence>
<dbReference type="CDD" id="cd12120">
    <property type="entry name" value="AMPKA_C_like"/>
    <property type="match status" value="1"/>
</dbReference>